<dbReference type="NCBIfam" id="TIGR02595">
    <property type="entry name" value="PEP_CTERM"/>
    <property type="match status" value="1"/>
</dbReference>
<feature type="signal peptide" evidence="3">
    <location>
        <begin position="1"/>
        <end position="25"/>
    </location>
</feature>
<evidence type="ECO:0000313" key="6">
    <source>
        <dbReference type="Proteomes" id="UP001157167"/>
    </source>
</evidence>
<proteinExistence type="predicted"/>
<keyword evidence="2" id="KW-1133">Transmembrane helix</keyword>
<feature type="transmembrane region" description="Helical" evidence="2">
    <location>
        <begin position="367"/>
        <end position="383"/>
    </location>
</feature>
<reference evidence="6" key="1">
    <citation type="journal article" date="2019" name="Int. J. Syst. Evol. Microbiol.">
        <title>The Global Catalogue of Microorganisms (GCM) 10K type strain sequencing project: providing services to taxonomists for standard genome sequencing and annotation.</title>
        <authorList>
            <consortium name="The Broad Institute Genomics Platform"/>
            <consortium name="The Broad Institute Genome Sequencing Center for Infectious Disease"/>
            <person name="Wu L."/>
            <person name="Ma J."/>
        </authorList>
    </citation>
    <scope>NUCLEOTIDE SEQUENCE [LARGE SCALE GENOMIC DNA]</scope>
    <source>
        <strain evidence="6">NBRC 102407</strain>
    </source>
</reference>
<dbReference type="InterPro" id="IPR013424">
    <property type="entry name" value="Ice-binding_C"/>
</dbReference>
<dbReference type="Pfam" id="PF07589">
    <property type="entry name" value="PEP-CTERM"/>
    <property type="match status" value="1"/>
</dbReference>
<sequence>MKISKNKALTAATIVSAFLSPLADATPLAVYAGPAIDKSSPACATFGDMLSCSAPMLNYIAGLAQSTGTDSGGYLLSTPQGMLKETVVVQAGGAAPLDNSDTSPTNPPTTDGSRVENGFKTNRGGDNFLATGRATGTTMEAGNMSDPANNQLAAGADNIGTWDVNAVWLRDALTIGGVRHELMLGFDYNQPQSATTSVDYWGLITVRDTDGALPDIHYEVGRDTGLSYGAFTSTKLFYDAPASTDFATVYGTICIYEHTTLRNPGGSCPSATGSTGALIESIDNSQGTENAEFLAFLPELNASLESYIGAGYDTISVRLLFGCFGGTTKGNGAGYLSDGGETTNCDSGGFGDVFILAGSAMYETPEPATLTLAALGLIGAVVLRRRRR</sequence>
<evidence type="ECO:0000256" key="2">
    <source>
        <dbReference type="SAM" id="Phobius"/>
    </source>
</evidence>
<feature type="compositionally biased region" description="Low complexity" evidence="1">
    <location>
        <begin position="98"/>
        <end position="111"/>
    </location>
</feature>
<feature type="chain" id="PRO_5046850711" description="Ice-binding protein C-terminal domain-containing protein" evidence="3">
    <location>
        <begin position="26"/>
        <end position="388"/>
    </location>
</feature>
<comment type="caution">
    <text evidence="5">The sequence shown here is derived from an EMBL/GenBank/DDBJ whole genome shotgun (WGS) entry which is preliminary data.</text>
</comment>
<evidence type="ECO:0000256" key="1">
    <source>
        <dbReference type="SAM" id="MobiDB-lite"/>
    </source>
</evidence>
<feature type="domain" description="Ice-binding protein C-terminal" evidence="4">
    <location>
        <begin position="364"/>
        <end position="386"/>
    </location>
</feature>
<organism evidence="5 6">
    <name type="scientific">Zoogloea oryzae</name>
    <dbReference type="NCBI Taxonomy" id="310767"/>
    <lineage>
        <taxon>Bacteria</taxon>
        <taxon>Pseudomonadati</taxon>
        <taxon>Pseudomonadota</taxon>
        <taxon>Betaproteobacteria</taxon>
        <taxon>Rhodocyclales</taxon>
        <taxon>Zoogloeaceae</taxon>
        <taxon>Zoogloea</taxon>
    </lineage>
</organism>
<evidence type="ECO:0000256" key="3">
    <source>
        <dbReference type="SAM" id="SignalP"/>
    </source>
</evidence>
<evidence type="ECO:0000313" key="5">
    <source>
        <dbReference type="EMBL" id="GLT24514.1"/>
    </source>
</evidence>
<feature type="region of interest" description="Disordered" evidence="1">
    <location>
        <begin position="94"/>
        <end position="129"/>
    </location>
</feature>
<dbReference type="EMBL" id="BSPX01000099">
    <property type="protein sequence ID" value="GLT24514.1"/>
    <property type="molecule type" value="Genomic_DNA"/>
</dbReference>
<gene>
    <name evidence="5" type="ORF">GCM10007933_39950</name>
</gene>
<name>A0ABQ6FHS4_9RHOO</name>
<evidence type="ECO:0000259" key="4">
    <source>
        <dbReference type="Pfam" id="PF07589"/>
    </source>
</evidence>
<dbReference type="RefSeq" id="WP_284189676.1">
    <property type="nucleotide sequence ID" value="NZ_BSPX01000099.1"/>
</dbReference>
<keyword evidence="6" id="KW-1185">Reference proteome</keyword>
<keyword evidence="3" id="KW-0732">Signal</keyword>
<keyword evidence="2" id="KW-0472">Membrane</keyword>
<accession>A0ABQ6FHS4</accession>
<protein>
    <recommendedName>
        <fullName evidence="4">Ice-binding protein C-terminal domain-containing protein</fullName>
    </recommendedName>
</protein>
<keyword evidence="2" id="KW-0812">Transmembrane</keyword>
<dbReference type="Proteomes" id="UP001157167">
    <property type="component" value="Unassembled WGS sequence"/>
</dbReference>